<dbReference type="PROSITE" id="PS50928">
    <property type="entry name" value="ABC_TM1"/>
    <property type="match status" value="1"/>
</dbReference>
<comment type="similarity">
    <text evidence="5">Belongs to the binding-protein-dependent transport system permease family.</text>
</comment>
<dbReference type="Gene3D" id="1.10.3720.10">
    <property type="entry name" value="MetI-like"/>
    <property type="match status" value="1"/>
</dbReference>
<feature type="transmembrane region" description="Helical" evidence="5">
    <location>
        <begin position="62"/>
        <end position="82"/>
    </location>
</feature>
<dbReference type="CDD" id="cd06261">
    <property type="entry name" value="TM_PBP2"/>
    <property type="match status" value="1"/>
</dbReference>
<feature type="transmembrane region" description="Helical" evidence="5">
    <location>
        <begin position="33"/>
        <end position="50"/>
    </location>
</feature>
<accession>A0A6C0UKC8</accession>
<dbReference type="AlphaFoldDB" id="A0A6C0UKC8"/>
<feature type="transmembrane region" description="Helical" evidence="5">
    <location>
        <begin position="225"/>
        <end position="253"/>
    </location>
</feature>
<organism evidence="7 8">
    <name type="scientific">Halogeometricum borinquense</name>
    <dbReference type="NCBI Taxonomy" id="60847"/>
    <lineage>
        <taxon>Archaea</taxon>
        <taxon>Methanobacteriati</taxon>
        <taxon>Methanobacteriota</taxon>
        <taxon>Stenosarchaea group</taxon>
        <taxon>Halobacteria</taxon>
        <taxon>Halobacteriales</taxon>
        <taxon>Haloferacaceae</taxon>
        <taxon>Halogeometricum</taxon>
    </lineage>
</organism>
<dbReference type="InterPro" id="IPR025966">
    <property type="entry name" value="OppC_N"/>
</dbReference>
<evidence type="ECO:0000256" key="2">
    <source>
        <dbReference type="ARBA" id="ARBA00022692"/>
    </source>
</evidence>
<keyword evidence="2 5" id="KW-0812">Transmembrane</keyword>
<evidence type="ECO:0000313" key="7">
    <source>
        <dbReference type="EMBL" id="QIB75630.1"/>
    </source>
</evidence>
<dbReference type="GeneID" id="44080903"/>
<name>A0A6C0UKC8_9EURY</name>
<sequence>MATENNDISFEDIDWDTQSTSTLSLSKQGIAEGVCYLLIVALFAYDYAVIENAHPLIWNWDVLSVEWLFAATFVALFFHIALPLYKNERMRQFYWRRFKKNRIAIVALAYLAVVFVIGILGPLVVDPPQVRFTNRILPPVGVTAVVDGVAKTGTWQYPLGTSAEGRGILALVVYGMRVSMEVGLVSTIIAVFIGSLVGSVAALATATDIGWMDEVLMRYTDIQSVFPVFILLLLLVYLFGAELWMIIALYGFFGWEGIARTVRGEALQRSSEAYIKAARASGANMLYIVRTHLIPNSANSVIISASVLIPGFILGEATLAFLGFSDPSTFSWGRTISAGQANIEQAWWISTIPGLFLFFTVLSFYYVGEAMRDAMDPRQEIEGGGGL</sequence>
<dbReference type="SUPFAM" id="SSF161098">
    <property type="entry name" value="MetI-like"/>
    <property type="match status" value="1"/>
</dbReference>
<dbReference type="EMBL" id="CP048739">
    <property type="protein sequence ID" value="QIB75630.1"/>
    <property type="molecule type" value="Genomic_DNA"/>
</dbReference>
<evidence type="ECO:0000256" key="5">
    <source>
        <dbReference type="RuleBase" id="RU363032"/>
    </source>
</evidence>
<keyword evidence="4 5" id="KW-0472">Membrane</keyword>
<dbReference type="Pfam" id="PF12911">
    <property type="entry name" value="OppC_N"/>
    <property type="match status" value="1"/>
</dbReference>
<dbReference type="InterPro" id="IPR000515">
    <property type="entry name" value="MetI-like"/>
</dbReference>
<dbReference type="PANTHER" id="PTHR43839">
    <property type="entry name" value="OPPC IN A BINDING PROTEIN-DEPENDENT TRANSPORT SYSTEM"/>
    <property type="match status" value="1"/>
</dbReference>
<evidence type="ECO:0000256" key="1">
    <source>
        <dbReference type="ARBA" id="ARBA00004141"/>
    </source>
</evidence>
<protein>
    <submittedName>
        <fullName evidence="7">ABC transporter permease</fullName>
    </submittedName>
</protein>
<evidence type="ECO:0000256" key="4">
    <source>
        <dbReference type="ARBA" id="ARBA00023136"/>
    </source>
</evidence>
<dbReference type="GO" id="GO:0055085">
    <property type="term" value="P:transmembrane transport"/>
    <property type="evidence" value="ECO:0007669"/>
    <property type="project" value="InterPro"/>
</dbReference>
<dbReference type="PANTHER" id="PTHR43839:SF1">
    <property type="entry name" value="OPPC IN A BINDING PROTEIN-DEPENDENT TRANSPORT SYSTEM"/>
    <property type="match status" value="1"/>
</dbReference>
<evidence type="ECO:0000256" key="3">
    <source>
        <dbReference type="ARBA" id="ARBA00022989"/>
    </source>
</evidence>
<feature type="transmembrane region" description="Helical" evidence="5">
    <location>
        <begin position="182"/>
        <end position="204"/>
    </location>
</feature>
<feature type="transmembrane region" description="Helical" evidence="5">
    <location>
        <begin position="345"/>
        <end position="368"/>
    </location>
</feature>
<reference evidence="7 8" key="1">
    <citation type="submission" date="2020-02" db="EMBL/GenBank/DDBJ databases">
        <title>Whole genome sequence of Halogeometricum borinquense strain wsp4.</title>
        <authorList>
            <person name="Verma D.K."/>
            <person name="Gopal K."/>
            <person name="Prasad E.S."/>
        </authorList>
    </citation>
    <scope>NUCLEOTIDE SEQUENCE [LARGE SCALE GENOMIC DNA]</scope>
    <source>
        <strain evidence="8">wsp4</strain>
    </source>
</reference>
<comment type="subcellular location">
    <subcellularLocation>
        <location evidence="5">Cell membrane</location>
        <topology evidence="5">Multi-pass membrane protein</topology>
    </subcellularLocation>
    <subcellularLocation>
        <location evidence="1">Membrane</location>
        <topology evidence="1">Multi-pass membrane protein</topology>
    </subcellularLocation>
</comment>
<evidence type="ECO:0000259" key="6">
    <source>
        <dbReference type="PROSITE" id="PS50928"/>
    </source>
</evidence>
<keyword evidence="5" id="KW-0813">Transport</keyword>
<evidence type="ECO:0000313" key="8">
    <source>
        <dbReference type="Proteomes" id="UP000465846"/>
    </source>
</evidence>
<dbReference type="InterPro" id="IPR035906">
    <property type="entry name" value="MetI-like_sf"/>
</dbReference>
<feature type="transmembrane region" description="Helical" evidence="5">
    <location>
        <begin position="301"/>
        <end position="325"/>
    </location>
</feature>
<feature type="transmembrane region" description="Helical" evidence="5">
    <location>
        <begin position="103"/>
        <end position="125"/>
    </location>
</feature>
<dbReference type="RefSeq" id="WP_163487388.1">
    <property type="nucleotide sequence ID" value="NZ_CP048739.1"/>
</dbReference>
<keyword evidence="3 5" id="KW-1133">Transmembrane helix</keyword>
<dbReference type="Pfam" id="PF00528">
    <property type="entry name" value="BPD_transp_1"/>
    <property type="match status" value="1"/>
</dbReference>
<gene>
    <name evidence="7" type="ORF">G3I44_15840</name>
</gene>
<dbReference type="GO" id="GO:0005886">
    <property type="term" value="C:plasma membrane"/>
    <property type="evidence" value="ECO:0007669"/>
    <property type="project" value="UniProtKB-SubCell"/>
</dbReference>
<dbReference type="Proteomes" id="UP000465846">
    <property type="component" value="Chromosome"/>
</dbReference>
<feature type="domain" description="ABC transmembrane type-1" evidence="6">
    <location>
        <begin position="176"/>
        <end position="368"/>
    </location>
</feature>
<proteinExistence type="inferred from homology"/>